<keyword evidence="1" id="KW-0560">Oxidoreductase</keyword>
<evidence type="ECO:0000256" key="1">
    <source>
        <dbReference type="ARBA" id="ARBA00023002"/>
    </source>
</evidence>
<dbReference type="InterPro" id="IPR011032">
    <property type="entry name" value="GroES-like_sf"/>
</dbReference>
<reference evidence="3 4" key="1">
    <citation type="journal article" date="2010" name="BMC Genomics">
        <title>Metabolic flexibility revealed in the genome of the cyst-forming alpha-1 proteobacterium Rhodospirillum centenum.</title>
        <authorList>
            <person name="Lu Y.K."/>
            <person name="Marden J."/>
            <person name="Han M."/>
            <person name="Swingley W.D."/>
            <person name="Mastrian S.D."/>
            <person name="Chowdhury S.R."/>
            <person name="Hao J."/>
            <person name="Helmy T."/>
            <person name="Kim S."/>
            <person name="Kurdoglu A.A."/>
            <person name="Matthies H.J."/>
            <person name="Rollo D."/>
            <person name="Stothard P."/>
            <person name="Blankenship R.E."/>
            <person name="Bauer C.E."/>
            <person name="Touchman J.W."/>
        </authorList>
    </citation>
    <scope>NUCLEOTIDE SEQUENCE [LARGE SCALE GENOMIC DNA]</scope>
    <source>
        <strain evidence="4">ATCC 51521 / SW</strain>
    </source>
</reference>
<dbReference type="SMART" id="SM00829">
    <property type="entry name" value="PKS_ER"/>
    <property type="match status" value="1"/>
</dbReference>
<feature type="domain" description="Enoyl reductase (ER)" evidence="2">
    <location>
        <begin position="18"/>
        <end position="334"/>
    </location>
</feature>
<organism evidence="3 4">
    <name type="scientific">Rhodospirillum centenum (strain ATCC 51521 / SW)</name>
    <dbReference type="NCBI Taxonomy" id="414684"/>
    <lineage>
        <taxon>Bacteria</taxon>
        <taxon>Pseudomonadati</taxon>
        <taxon>Pseudomonadota</taxon>
        <taxon>Alphaproteobacteria</taxon>
        <taxon>Rhodospirillales</taxon>
        <taxon>Rhodospirillaceae</taxon>
        <taxon>Rhodospirillum</taxon>
    </lineage>
</organism>
<dbReference type="Gene3D" id="3.40.50.720">
    <property type="entry name" value="NAD(P)-binding Rossmann-like Domain"/>
    <property type="match status" value="1"/>
</dbReference>
<protein>
    <submittedName>
        <fullName evidence="3">Oxidoreductase, zinc-binding dehydrogenase family</fullName>
    </submittedName>
</protein>
<dbReference type="FunFam" id="3.40.50.720:FF:000121">
    <property type="entry name" value="Prostaglandin reductase 2"/>
    <property type="match status" value="1"/>
</dbReference>
<proteinExistence type="predicted"/>
<dbReference type="InterPro" id="IPR020843">
    <property type="entry name" value="ER"/>
</dbReference>
<accession>B6IWW7</accession>
<dbReference type="EMBL" id="CP000613">
    <property type="protein sequence ID" value="ACJ00791.1"/>
    <property type="molecule type" value="Genomic_DNA"/>
</dbReference>
<dbReference type="InterPro" id="IPR013149">
    <property type="entry name" value="ADH-like_C"/>
</dbReference>
<dbReference type="InterPro" id="IPR041694">
    <property type="entry name" value="ADH_N_2"/>
</dbReference>
<evidence type="ECO:0000313" key="4">
    <source>
        <dbReference type="Proteomes" id="UP000001591"/>
    </source>
</evidence>
<sequence length="342" mass="37251">MTARMNRQWILTARPQGDAFEDCLVWREAPVPEPGPDQVLVRTIYLSMDPSNRIWMQQASYIPAVPLGEPMWGVILGEVVESRNSRFRPGDLVTGMGAWADYCLSDGKGLGPVRRIPGLPLQAFTGVLGPTGLTAYFGLYDIGRPQPGETVVVTAAAGAVGSMVGQFARLRGCRAVGICGSDEKARWLVEELGFDAALNYRSGPAELRRGLKAACPSGIDVYFENVGGWISEVAYGFLNLRARIPLCGLISQYNAAEPQPGPRNMDILLVRRCRMEGFIVLDYMDRAAEMLREVGPWLADGRLKWKVDVDQGLETAPRSLHKLFSGGNTGKLVVQVGAEPAA</sequence>
<dbReference type="KEGG" id="rce:RC1_3433"/>
<dbReference type="PANTHER" id="PTHR43205">
    <property type="entry name" value="PROSTAGLANDIN REDUCTASE"/>
    <property type="match status" value="1"/>
</dbReference>
<gene>
    <name evidence="3" type="ordered locus">RC1_3433</name>
</gene>
<dbReference type="PANTHER" id="PTHR43205:SF7">
    <property type="entry name" value="PROSTAGLANDIN REDUCTASE 1"/>
    <property type="match status" value="1"/>
</dbReference>
<dbReference type="InterPro" id="IPR045010">
    <property type="entry name" value="MDR_fam"/>
</dbReference>
<evidence type="ECO:0000259" key="2">
    <source>
        <dbReference type="SMART" id="SM00829"/>
    </source>
</evidence>
<dbReference type="Pfam" id="PF16884">
    <property type="entry name" value="ADH_N_2"/>
    <property type="match status" value="1"/>
</dbReference>
<dbReference type="GO" id="GO:0016628">
    <property type="term" value="F:oxidoreductase activity, acting on the CH-CH group of donors, NAD or NADP as acceptor"/>
    <property type="evidence" value="ECO:0007669"/>
    <property type="project" value="InterPro"/>
</dbReference>
<dbReference type="AlphaFoldDB" id="B6IWW7"/>
<dbReference type="Pfam" id="PF00107">
    <property type="entry name" value="ADH_zinc_N"/>
    <property type="match status" value="1"/>
</dbReference>
<keyword evidence="4" id="KW-1185">Reference proteome</keyword>
<dbReference type="Proteomes" id="UP000001591">
    <property type="component" value="Chromosome"/>
</dbReference>
<dbReference type="SUPFAM" id="SSF51735">
    <property type="entry name" value="NAD(P)-binding Rossmann-fold domains"/>
    <property type="match status" value="1"/>
</dbReference>
<dbReference type="OrthoDB" id="9805663at2"/>
<name>B6IWW7_RHOCS</name>
<dbReference type="CDD" id="cd05288">
    <property type="entry name" value="PGDH"/>
    <property type="match status" value="1"/>
</dbReference>
<dbReference type="STRING" id="414684.RC1_3433"/>
<dbReference type="eggNOG" id="COG2130">
    <property type="taxonomic scope" value="Bacteria"/>
</dbReference>
<dbReference type="SUPFAM" id="SSF50129">
    <property type="entry name" value="GroES-like"/>
    <property type="match status" value="1"/>
</dbReference>
<dbReference type="RefSeq" id="WP_012568569.1">
    <property type="nucleotide sequence ID" value="NC_011420.2"/>
</dbReference>
<dbReference type="InterPro" id="IPR036291">
    <property type="entry name" value="NAD(P)-bd_dom_sf"/>
</dbReference>
<dbReference type="HOGENOM" id="CLU_026673_29_2_5"/>
<evidence type="ECO:0000313" key="3">
    <source>
        <dbReference type="EMBL" id="ACJ00791.1"/>
    </source>
</evidence>
<dbReference type="Gene3D" id="3.90.180.10">
    <property type="entry name" value="Medium-chain alcohol dehydrogenases, catalytic domain"/>
    <property type="match status" value="1"/>
</dbReference>